<keyword evidence="2" id="KW-0813">Transport</keyword>
<feature type="transmembrane region" description="Helical" evidence="11">
    <location>
        <begin position="87"/>
        <end position="109"/>
    </location>
</feature>
<dbReference type="Pfam" id="PF02096">
    <property type="entry name" value="60KD_IMP"/>
    <property type="match status" value="1"/>
</dbReference>
<feature type="compositionally biased region" description="Acidic residues" evidence="10">
    <location>
        <begin position="362"/>
        <end position="372"/>
    </location>
</feature>
<dbReference type="GO" id="GO:0032977">
    <property type="term" value="F:membrane insertase activity"/>
    <property type="evidence" value="ECO:0007669"/>
    <property type="project" value="InterPro"/>
</dbReference>
<dbReference type="AlphaFoldDB" id="A0A9D1H6N9"/>
<evidence type="ECO:0000256" key="9">
    <source>
        <dbReference type="RuleBase" id="RU003945"/>
    </source>
</evidence>
<accession>A0A9D1H6N9</accession>
<dbReference type="GO" id="GO:0005886">
    <property type="term" value="C:plasma membrane"/>
    <property type="evidence" value="ECO:0007669"/>
    <property type="project" value="UniProtKB-SubCell"/>
</dbReference>
<comment type="similarity">
    <text evidence="9">Belongs to the OXA1/ALB3/YidC family.</text>
</comment>
<dbReference type="PANTHER" id="PTHR12428">
    <property type="entry name" value="OXA1"/>
    <property type="match status" value="1"/>
</dbReference>
<dbReference type="PANTHER" id="PTHR12428:SF65">
    <property type="entry name" value="CYTOCHROME C OXIDASE ASSEMBLY PROTEIN COX18, MITOCHONDRIAL"/>
    <property type="match status" value="1"/>
</dbReference>
<dbReference type="EMBL" id="DVLW01000168">
    <property type="protein sequence ID" value="HIT94725.1"/>
    <property type="molecule type" value="Genomic_DNA"/>
</dbReference>
<dbReference type="NCBIfam" id="TIGR03592">
    <property type="entry name" value="yidC_oxa1_cterm"/>
    <property type="match status" value="1"/>
</dbReference>
<evidence type="ECO:0000256" key="2">
    <source>
        <dbReference type="ARBA" id="ARBA00022448"/>
    </source>
</evidence>
<comment type="subcellular location">
    <subcellularLocation>
        <location evidence="1">Cell membrane</location>
        <topology evidence="1">Multi-pass membrane protein</topology>
    </subcellularLocation>
    <subcellularLocation>
        <location evidence="9">Membrane</location>
        <topology evidence="9">Multi-pass membrane protein</topology>
    </subcellularLocation>
</comment>
<evidence type="ECO:0000313" key="14">
    <source>
        <dbReference type="Proteomes" id="UP000824160"/>
    </source>
</evidence>
<keyword evidence="6 11" id="KW-1133">Transmembrane helix</keyword>
<evidence type="ECO:0000256" key="8">
    <source>
        <dbReference type="ARBA" id="ARBA00023186"/>
    </source>
</evidence>
<feature type="compositionally biased region" description="Basic and acidic residues" evidence="10">
    <location>
        <begin position="288"/>
        <end position="298"/>
    </location>
</feature>
<keyword evidence="8" id="KW-0143">Chaperone</keyword>
<keyword evidence="5" id="KW-0653">Protein transport</keyword>
<feature type="transmembrane region" description="Helical" evidence="11">
    <location>
        <begin position="193"/>
        <end position="213"/>
    </location>
</feature>
<feature type="region of interest" description="Disordered" evidence="10">
    <location>
        <begin position="288"/>
        <end position="372"/>
    </location>
</feature>
<feature type="transmembrane region" description="Helical" evidence="11">
    <location>
        <begin position="225"/>
        <end position="242"/>
    </location>
</feature>
<name>A0A9D1H6N9_9FIRM</name>
<evidence type="ECO:0000256" key="3">
    <source>
        <dbReference type="ARBA" id="ARBA00022475"/>
    </source>
</evidence>
<evidence type="ECO:0000313" key="13">
    <source>
        <dbReference type="EMBL" id="HIT94725.1"/>
    </source>
</evidence>
<dbReference type="Proteomes" id="UP000824160">
    <property type="component" value="Unassembled WGS sequence"/>
</dbReference>
<feature type="transmembrane region" description="Helical" evidence="11">
    <location>
        <begin position="22"/>
        <end position="42"/>
    </location>
</feature>
<dbReference type="CDD" id="cd20070">
    <property type="entry name" value="5TM_YidC_Alb3"/>
    <property type="match status" value="1"/>
</dbReference>
<feature type="domain" description="Membrane insertase YidC/Oxa/ALB C-terminal" evidence="12">
    <location>
        <begin position="22"/>
        <end position="267"/>
    </location>
</feature>
<evidence type="ECO:0000256" key="4">
    <source>
        <dbReference type="ARBA" id="ARBA00022692"/>
    </source>
</evidence>
<evidence type="ECO:0000256" key="5">
    <source>
        <dbReference type="ARBA" id="ARBA00022927"/>
    </source>
</evidence>
<feature type="transmembrane region" description="Helical" evidence="11">
    <location>
        <begin position="248"/>
        <end position="270"/>
    </location>
</feature>
<sequence length="372" mass="42503">MNILGYPLGWIMWAIFQVVKNYGVALILFTVLFRVALFPLSIKQQKSSAKMQVFQPKIQEIQKKYANNKEKQQEELMKLYEQHGYNPMGGCLPSIIQIILLFGIIYVVYEPLTHILRLDSATITALTDVLTANPDVFGKVTSQPQLTVIAAIQNPDTVGYFSSFSQEIITRIQNFDYTLFGLYLGDIPTWNSILVLIPILSGATALATTMVSMKMTPGMNQQQGAMKYMMYFMPIMSVWIAFEVPCGVGIYWIVGNLLAIVQTVVLNIFYSPAKYKAEYEEQVRRVEEQKKKEREERKKRNGGAKLPEEIEEEKAAEREARRKQPATPDAQKAAEAYMTSKELNRKRLAEARKRDAEKYGDEYIEVTDQDLM</sequence>
<dbReference type="InterPro" id="IPR047196">
    <property type="entry name" value="YidC_ALB_C"/>
</dbReference>
<proteinExistence type="inferred from homology"/>
<dbReference type="GO" id="GO:0015031">
    <property type="term" value="P:protein transport"/>
    <property type="evidence" value="ECO:0007669"/>
    <property type="project" value="UniProtKB-KW"/>
</dbReference>
<keyword evidence="7 11" id="KW-0472">Membrane</keyword>
<keyword evidence="3" id="KW-1003">Cell membrane</keyword>
<feature type="compositionally biased region" description="Basic and acidic residues" evidence="10">
    <location>
        <begin position="313"/>
        <end position="322"/>
    </location>
</feature>
<organism evidence="13 14">
    <name type="scientific">Candidatus Faecivivens stercoripullorum</name>
    <dbReference type="NCBI Taxonomy" id="2840805"/>
    <lineage>
        <taxon>Bacteria</taxon>
        <taxon>Bacillati</taxon>
        <taxon>Bacillota</taxon>
        <taxon>Clostridia</taxon>
        <taxon>Eubacteriales</taxon>
        <taxon>Oscillospiraceae</taxon>
        <taxon>Oscillospiraceae incertae sedis</taxon>
        <taxon>Candidatus Faecivivens</taxon>
    </lineage>
</organism>
<feature type="compositionally biased region" description="Basic and acidic residues" evidence="10">
    <location>
        <begin position="342"/>
        <end position="361"/>
    </location>
</feature>
<evidence type="ECO:0000256" key="6">
    <source>
        <dbReference type="ARBA" id="ARBA00022989"/>
    </source>
</evidence>
<reference evidence="13" key="1">
    <citation type="submission" date="2020-10" db="EMBL/GenBank/DDBJ databases">
        <authorList>
            <person name="Gilroy R."/>
        </authorList>
    </citation>
    <scope>NUCLEOTIDE SEQUENCE</scope>
    <source>
        <strain evidence="13">ChiBcec7-5410</strain>
    </source>
</reference>
<reference evidence="13" key="2">
    <citation type="journal article" date="2021" name="PeerJ">
        <title>Extensive microbial diversity within the chicken gut microbiome revealed by metagenomics and culture.</title>
        <authorList>
            <person name="Gilroy R."/>
            <person name="Ravi A."/>
            <person name="Getino M."/>
            <person name="Pursley I."/>
            <person name="Horton D.L."/>
            <person name="Alikhan N.F."/>
            <person name="Baker D."/>
            <person name="Gharbi K."/>
            <person name="Hall N."/>
            <person name="Watson M."/>
            <person name="Adriaenssens E.M."/>
            <person name="Foster-Nyarko E."/>
            <person name="Jarju S."/>
            <person name="Secka A."/>
            <person name="Antonio M."/>
            <person name="Oren A."/>
            <person name="Chaudhuri R.R."/>
            <person name="La Ragione R."/>
            <person name="Hildebrand F."/>
            <person name="Pallen M.J."/>
        </authorList>
    </citation>
    <scope>NUCLEOTIDE SEQUENCE</scope>
    <source>
        <strain evidence="13">ChiBcec7-5410</strain>
    </source>
</reference>
<comment type="caution">
    <text evidence="13">The sequence shown here is derived from an EMBL/GenBank/DDBJ whole genome shotgun (WGS) entry which is preliminary data.</text>
</comment>
<gene>
    <name evidence="13" type="ORF">IAC43_06035</name>
</gene>
<dbReference type="GO" id="GO:0051205">
    <property type="term" value="P:protein insertion into membrane"/>
    <property type="evidence" value="ECO:0007669"/>
    <property type="project" value="TreeGrafter"/>
</dbReference>
<evidence type="ECO:0000256" key="10">
    <source>
        <dbReference type="SAM" id="MobiDB-lite"/>
    </source>
</evidence>
<dbReference type="InterPro" id="IPR028055">
    <property type="entry name" value="YidC/Oxa/ALB_C"/>
</dbReference>
<evidence type="ECO:0000259" key="12">
    <source>
        <dbReference type="Pfam" id="PF02096"/>
    </source>
</evidence>
<evidence type="ECO:0000256" key="7">
    <source>
        <dbReference type="ARBA" id="ARBA00023136"/>
    </source>
</evidence>
<protein>
    <submittedName>
        <fullName evidence="13">YidC/Oxa1 family membrane protein insertase</fullName>
    </submittedName>
</protein>
<keyword evidence="4 9" id="KW-0812">Transmembrane</keyword>
<dbReference type="InterPro" id="IPR001708">
    <property type="entry name" value="YidC/ALB3/OXA1/COX18"/>
</dbReference>
<evidence type="ECO:0000256" key="1">
    <source>
        <dbReference type="ARBA" id="ARBA00004651"/>
    </source>
</evidence>
<evidence type="ECO:0000256" key="11">
    <source>
        <dbReference type="SAM" id="Phobius"/>
    </source>
</evidence>